<dbReference type="Pfam" id="PF13193">
    <property type="entry name" value="AMP-binding_C"/>
    <property type="match status" value="1"/>
</dbReference>
<dbReference type="PANTHER" id="PTHR43201:SF32">
    <property type="entry name" value="2-SUCCINYLBENZOATE--COA LIGASE, CHLOROPLASTIC_PEROXISOMAL"/>
    <property type="match status" value="1"/>
</dbReference>
<dbReference type="FunFam" id="3.30.300.30:FF:000008">
    <property type="entry name" value="2,3-dihydroxybenzoate-AMP ligase"/>
    <property type="match status" value="1"/>
</dbReference>
<dbReference type="PANTHER" id="PTHR43201">
    <property type="entry name" value="ACYL-COA SYNTHETASE"/>
    <property type="match status" value="1"/>
</dbReference>
<dbReference type="EC" id="6.2.1.44" evidence="4"/>
<dbReference type="AlphaFoldDB" id="A0A367WHS2"/>
<comment type="caution">
    <text evidence="8">The sequence shown here is derived from an EMBL/GenBank/DDBJ whole genome shotgun (WGS) entry which is preliminary data.</text>
</comment>
<organism evidence="8 9">
    <name type="scientific">Thalassospira profundimaris</name>
    <dbReference type="NCBI Taxonomy" id="502049"/>
    <lineage>
        <taxon>Bacteria</taxon>
        <taxon>Pseudomonadati</taxon>
        <taxon>Pseudomonadota</taxon>
        <taxon>Alphaproteobacteria</taxon>
        <taxon>Rhodospirillales</taxon>
        <taxon>Thalassospiraceae</taxon>
        <taxon>Thalassospira</taxon>
    </lineage>
</organism>
<dbReference type="Pfam" id="PF00501">
    <property type="entry name" value="AMP-binding"/>
    <property type="match status" value="1"/>
</dbReference>
<comment type="similarity">
    <text evidence="1">Belongs to the ATP-dependent AMP-binding enzyme family.</text>
</comment>
<evidence type="ECO:0000313" key="9">
    <source>
        <dbReference type="Proteomes" id="UP000252517"/>
    </source>
</evidence>
<accession>A0A367WHS2</accession>
<comment type="catalytic activity">
    <reaction evidence="3">
        <text>3-(methylsulfanyl)propanoate + ATP + CoA = 3-(methylsulfanyl)propanoyl-CoA + AMP + diphosphate</text>
        <dbReference type="Rhea" id="RHEA:43052"/>
        <dbReference type="ChEBI" id="CHEBI:30616"/>
        <dbReference type="ChEBI" id="CHEBI:33019"/>
        <dbReference type="ChEBI" id="CHEBI:49016"/>
        <dbReference type="ChEBI" id="CHEBI:57287"/>
        <dbReference type="ChEBI" id="CHEBI:82815"/>
        <dbReference type="ChEBI" id="CHEBI:456215"/>
        <dbReference type="EC" id="6.2.1.44"/>
    </reaction>
    <physiologicalReaction direction="left-to-right" evidence="3">
        <dbReference type="Rhea" id="RHEA:43053"/>
    </physiologicalReaction>
</comment>
<dbReference type="InterPro" id="IPR025110">
    <property type="entry name" value="AMP-bd_C"/>
</dbReference>
<dbReference type="Gene3D" id="3.30.300.30">
    <property type="match status" value="1"/>
</dbReference>
<sequence length="521" mass="58058">MRAQIQCVGDILSHHAAVRGDRTALWYENETLTFAEWDRRARQIANGLIAEGVSQDDRVGYIGKNNSRYFETFFGCAKSRCVLSPINWRLASAEVVDMINDFDIVFLLLDRDFASLEPDIRRHCPAVRTIVGIGGASETGLEFDAWRNAQPDTDPQIDVKPDDVLLQLHTSGTTGKPKGAMLTHSNVLHVGRHAETGDIGPWSETDINFISLPFFHSAGTCFTFYGIYIGAGTFIGKEPHPDIIFDAFAAAPITRAGFVPAVIQMILNHPRFSKDQFATLDYIFYGGSPIPAALLDQAIRNIGCKFHQFFGMTESCIAGTSLFSHDHDLSRPELLKSCGQANSDTEIRIVDADRKPLPIGATGEIALKSPCIMKGYYKRPRETAEVLVDGWYYTGDAGYITEDGYLFICDRLKDMIISGGENIYPAEIEQVLARHPDILEAGVIGVPSQKWGEETKACVALRPGKTVTEEEIIAFCRQYLAGFKCPKSVDFMEILPRNATGKILKRQLRERYWKKETRQVS</sequence>
<reference evidence="8 9" key="1">
    <citation type="submission" date="2014-07" db="EMBL/GenBank/DDBJ databases">
        <title>Draft genome sequence of Thalassospira profundimaris S25-3-2.</title>
        <authorList>
            <person name="Lai Q."/>
            <person name="Shao Z."/>
        </authorList>
    </citation>
    <scope>NUCLEOTIDE SEQUENCE [LARGE SCALE GENOMIC DNA]</scope>
    <source>
        <strain evidence="8 9">S25-3-2</strain>
    </source>
</reference>
<evidence type="ECO:0000259" key="6">
    <source>
        <dbReference type="Pfam" id="PF00501"/>
    </source>
</evidence>
<gene>
    <name evidence="8" type="ORF">TH25_24085</name>
</gene>
<evidence type="ECO:0000256" key="3">
    <source>
        <dbReference type="ARBA" id="ARBA00051915"/>
    </source>
</evidence>
<feature type="domain" description="AMP-binding enzyme C-terminal" evidence="7">
    <location>
        <begin position="427"/>
        <end position="502"/>
    </location>
</feature>
<dbReference type="GO" id="GO:0031956">
    <property type="term" value="F:medium-chain fatty acid-CoA ligase activity"/>
    <property type="evidence" value="ECO:0007669"/>
    <property type="project" value="TreeGrafter"/>
</dbReference>
<dbReference type="EMBL" id="JPWH01000036">
    <property type="protein sequence ID" value="RCK41006.1"/>
    <property type="molecule type" value="Genomic_DNA"/>
</dbReference>
<evidence type="ECO:0000259" key="7">
    <source>
        <dbReference type="Pfam" id="PF13193"/>
    </source>
</evidence>
<feature type="domain" description="AMP-dependent synthetase/ligase" evidence="6">
    <location>
        <begin position="13"/>
        <end position="377"/>
    </location>
</feature>
<dbReference type="InterPro" id="IPR042099">
    <property type="entry name" value="ANL_N_sf"/>
</dbReference>
<proteinExistence type="inferred from homology"/>
<protein>
    <recommendedName>
        <fullName evidence="5">3-methylmercaptopropionyl-CoA ligase</fullName>
        <ecNumber evidence="4">6.2.1.44</ecNumber>
    </recommendedName>
</protein>
<dbReference type="Proteomes" id="UP000252517">
    <property type="component" value="Unassembled WGS sequence"/>
</dbReference>
<evidence type="ECO:0000256" key="1">
    <source>
        <dbReference type="ARBA" id="ARBA00006432"/>
    </source>
</evidence>
<dbReference type="SUPFAM" id="SSF56801">
    <property type="entry name" value="Acetyl-CoA synthetase-like"/>
    <property type="match status" value="1"/>
</dbReference>
<name>A0A367WHS2_9PROT</name>
<evidence type="ECO:0000313" key="8">
    <source>
        <dbReference type="EMBL" id="RCK41006.1"/>
    </source>
</evidence>
<dbReference type="NCBIfam" id="NF004837">
    <property type="entry name" value="PRK06187.1"/>
    <property type="match status" value="1"/>
</dbReference>
<evidence type="ECO:0000256" key="4">
    <source>
        <dbReference type="ARBA" id="ARBA00066616"/>
    </source>
</evidence>
<dbReference type="Gene3D" id="3.40.50.12780">
    <property type="entry name" value="N-terminal domain of ligase-like"/>
    <property type="match status" value="1"/>
</dbReference>
<evidence type="ECO:0000256" key="2">
    <source>
        <dbReference type="ARBA" id="ARBA00022598"/>
    </source>
</evidence>
<keyword evidence="2" id="KW-0436">Ligase</keyword>
<dbReference type="InterPro" id="IPR045851">
    <property type="entry name" value="AMP-bd_C_sf"/>
</dbReference>
<dbReference type="GO" id="GO:0006631">
    <property type="term" value="P:fatty acid metabolic process"/>
    <property type="evidence" value="ECO:0007669"/>
    <property type="project" value="TreeGrafter"/>
</dbReference>
<evidence type="ECO:0000256" key="5">
    <source>
        <dbReference type="ARBA" id="ARBA00067668"/>
    </source>
</evidence>
<dbReference type="InterPro" id="IPR000873">
    <property type="entry name" value="AMP-dep_synth/lig_dom"/>
</dbReference>